<comment type="caution">
    <text evidence="2">The sequence shown here is derived from an EMBL/GenBank/DDBJ whole genome shotgun (WGS) entry which is preliminary data.</text>
</comment>
<sequence>MSGPTPAPPPTSSEITQHADARDAGAPKPILQEMLSKKSALRETGIDKTHLGCVRTTKDGKVSYQQTELDPAEQESLAKIYDDCSGDPDKVAAAVPPEYGVSSALLKQKPPPNSKVFAAQCVEGAYHLDEASGETSDKASLVSRLPQSH</sequence>
<reference evidence="2" key="1">
    <citation type="submission" date="2020-06" db="EMBL/GenBank/DDBJ databases">
        <authorList>
            <consortium name="Plant Systems Biology data submission"/>
        </authorList>
    </citation>
    <scope>NUCLEOTIDE SEQUENCE</scope>
    <source>
        <strain evidence="2">D6</strain>
    </source>
</reference>
<evidence type="ECO:0000313" key="2">
    <source>
        <dbReference type="EMBL" id="CAB9504485.1"/>
    </source>
</evidence>
<gene>
    <name evidence="2" type="ORF">SEMRO_198_G084210.1</name>
</gene>
<accession>A0A9N8DPR6</accession>
<dbReference type="EMBL" id="CAICTM010000197">
    <property type="protein sequence ID" value="CAB9504485.1"/>
    <property type="molecule type" value="Genomic_DNA"/>
</dbReference>
<name>A0A9N8DPR6_9STRA</name>
<organism evidence="2 3">
    <name type="scientific">Seminavis robusta</name>
    <dbReference type="NCBI Taxonomy" id="568900"/>
    <lineage>
        <taxon>Eukaryota</taxon>
        <taxon>Sar</taxon>
        <taxon>Stramenopiles</taxon>
        <taxon>Ochrophyta</taxon>
        <taxon>Bacillariophyta</taxon>
        <taxon>Bacillariophyceae</taxon>
        <taxon>Bacillariophycidae</taxon>
        <taxon>Naviculales</taxon>
        <taxon>Naviculaceae</taxon>
        <taxon>Seminavis</taxon>
    </lineage>
</organism>
<dbReference type="AlphaFoldDB" id="A0A9N8DPR6"/>
<feature type="region of interest" description="Disordered" evidence="1">
    <location>
        <begin position="130"/>
        <end position="149"/>
    </location>
</feature>
<dbReference type="Proteomes" id="UP001153069">
    <property type="component" value="Unassembled WGS sequence"/>
</dbReference>
<evidence type="ECO:0000256" key="1">
    <source>
        <dbReference type="SAM" id="MobiDB-lite"/>
    </source>
</evidence>
<evidence type="ECO:0000313" key="3">
    <source>
        <dbReference type="Proteomes" id="UP001153069"/>
    </source>
</evidence>
<keyword evidence="3" id="KW-1185">Reference proteome</keyword>
<feature type="region of interest" description="Disordered" evidence="1">
    <location>
        <begin position="1"/>
        <end position="26"/>
    </location>
</feature>
<protein>
    <submittedName>
        <fullName evidence="2">Uncharacterized protein</fullName>
    </submittedName>
</protein>
<feature type="compositionally biased region" description="Pro residues" evidence="1">
    <location>
        <begin position="1"/>
        <end position="11"/>
    </location>
</feature>
<proteinExistence type="predicted"/>